<dbReference type="Proteomes" id="UP000278962">
    <property type="component" value="Unassembled WGS sequence"/>
</dbReference>
<dbReference type="InterPro" id="IPR036388">
    <property type="entry name" value="WH-like_DNA-bd_sf"/>
</dbReference>
<dbReference type="Pfam" id="PF12802">
    <property type="entry name" value="MarR_2"/>
    <property type="match status" value="1"/>
</dbReference>
<dbReference type="EMBL" id="RBIL01000002">
    <property type="protein sequence ID" value="RKQ87396.1"/>
    <property type="molecule type" value="Genomic_DNA"/>
</dbReference>
<dbReference type="PROSITE" id="PS50995">
    <property type="entry name" value="HTH_MARR_2"/>
    <property type="match status" value="1"/>
</dbReference>
<dbReference type="GO" id="GO:0006950">
    <property type="term" value="P:response to stress"/>
    <property type="evidence" value="ECO:0007669"/>
    <property type="project" value="TreeGrafter"/>
</dbReference>
<proteinExistence type="predicted"/>
<reference evidence="2 3" key="1">
    <citation type="submission" date="2018-10" db="EMBL/GenBank/DDBJ databases">
        <title>Genomic Encyclopedia of Archaeal and Bacterial Type Strains, Phase II (KMG-II): from individual species to whole genera.</title>
        <authorList>
            <person name="Goeker M."/>
        </authorList>
    </citation>
    <scope>NUCLEOTIDE SEQUENCE [LARGE SCALE GENOMIC DNA]</scope>
    <source>
        <strain evidence="2 3">DSM 14954</strain>
    </source>
</reference>
<name>A0A660L0L0_9ACTN</name>
<sequence length="160" mass="17840">MGIDHDEDGKWRAFYGTIQVSARLLELVGARMERESGLQAAWFEVLAQVHKHPVRMGELAESLTLSRGGATRLVARMEQEGLVEREIPKDDRRATYARITDKGREAFEGAMPVHMQAVEELYSRFITEEQAAVLREANARVLLGNGLACAPVTDGFELAE</sequence>
<gene>
    <name evidence="2" type="ORF">C8N24_5417</name>
</gene>
<comment type="caution">
    <text evidence="2">The sequence shown here is derived from an EMBL/GenBank/DDBJ whole genome shotgun (WGS) entry which is preliminary data.</text>
</comment>
<keyword evidence="3" id="KW-1185">Reference proteome</keyword>
<dbReference type="GO" id="GO:0003677">
    <property type="term" value="F:DNA binding"/>
    <property type="evidence" value="ECO:0007669"/>
    <property type="project" value="UniProtKB-KW"/>
</dbReference>
<evidence type="ECO:0000313" key="3">
    <source>
        <dbReference type="Proteomes" id="UP000278962"/>
    </source>
</evidence>
<dbReference type="InterPro" id="IPR039422">
    <property type="entry name" value="MarR/SlyA-like"/>
</dbReference>
<dbReference type="InterPro" id="IPR036390">
    <property type="entry name" value="WH_DNA-bd_sf"/>
</dbReference>
<keyword evidence="2" id="KW-0238">DNA-binding</keyword>
<dbReference type="PANTHER" id="PTHR33164:SF43">
    <property type="entry name" value="HTH-TYPE TRANSCRIPTIONAL REPRESSOR YETL"/>
    <property type="match status" value="1"/>
</dbReference>
<dbReference type="InterPro" id="IPR000835">
    <property type="entry name" value="HTH_MarR-typ"/>
</dbReference>
<dbReference type="GO" id="GO:0003700">
    <property type="term" value="F:DNA-binding transcription factor activity"/>
    <property type="evidence" value="ECO:0007669"/>
    <property type="project" value="InterPro"/>
</dbReference>
<organism evidence="2 3">
    <name type="scientific">Solirubrobacter pauli</name>
    <dbReference type="NCBI Taxonomy" id="166793"/>
    <lineage>
        <taxon>Bacteria</taxon>
        <taxon>Bacillati</taxon>
        <taxon>Actinomycetota</taxon>
        <taxon>Thermoleophilia</taxon>
        <taxon>Solirubrobacterales</taxon>
        <taxon>Solirubrobacteraceae</taxon>
        <taxon>Solirubrobacter</taxon>
    </lineage>
</organism>
<protein>
    <submittedName>
        <fullName evidence="2">DNA-binding MarR family transcriptional regulator</fullName>
    </submittedName>
</protein>
<dbReference type="AlphaFoldDB" id="A0A660L0L0"/>
<dbReference type="PANTHER" id="PTHR33164">
    <property type="entry name" value="TRANSCRIPTIONAL REGULATOR, MARR FAMILY"/>
    <property type="match status" value="1"/>
</dbReference>
<dbReference type="RefSeq" id="WP_121255915.1">
    <property type="nucleotide sequence ID" value="NZ_RBIL01000002.1"/>
</dbReference>
<evidence type="ECO:0000313" key="2">
    <source>
        <dbReference type="EMBL" id="RKQ87396.1"/>
    </source>
</evidence>
<dbReference type="PRINTS" id="PR00598">
    <property type="entry name" value="HTHMARR"/>
</dbReference>
<feature type="domain" description="HTH marR-type" evidence="1">
    <location>
        <begin position="1"/>
        <end position="143"/>
    </location>
</feature>
<dbReference type="Gene3D" id="1.10.10.10">
    <property type="entry name" value="Winged helix-like DNA-binding domain superfamily/Winged helix DNA-binding domain"/>
    <property type="match status" value="1"/>
</dbReference>
<dbReference type="SMART" id="SM00347">
    <property type="entry name" value="HTH_MARR"/>
    <property type="match status" value="1"/>
</dbReference>
<accession>A0A660L0L0</accession>
<dbReference type="OrthoDB" id="5295456at2"/>
<evidence type="ECO:0000259" key="1">
    <source>
        <dbReference type="PROSITE" id="PS50995"/>
    </source>
</evidence>
<dbReference type="SUPFAM" id="SSF46785">
    <property type="entry name" value="Winged helix' DNA-binding domain"/>
    <property type="match status" value="1"/>
</dbReference>